<dbReference type="PANTHER" id="PTHR48111">
    <property type="entry name" value="REGULATOR OF RPOS"/>
    <property type="match status" value="1"/>
</dbReference>
<feature type="compositionally biased region" description="Low complexity" evidence="8">
    <location>
        <begin position="303"/>
        <end position="317"/>
    </location>
</feature>
<dbReference type="AlphaFoldDB" id="A0A1G7XBT9"/>
<feature type="compositionally biased region" description="Low complexity" evidence="8">
    <location>
        <begin position="263"/>
        <end position="284"/>
    </location>
</feature>
<dbReference type="EMBL" id="FNCJ01000005">
    <property type="protein sequence ID" value="SDG81020.1"/>
    <property type="molecule type" value="Genomic_DNA"/>
</dbReference>
<dbReference type="InterPro" id="IPR016032">
    <property type="entry name" value="Sig_transdc_resp-reg_C-effctor"/>
</dbReference>
<evidence type="ECO:0000256" key="2">
    <source>
        <dbReference type="ARBA" id="ARBA00023012"/>
    </source>
</evidence>
<evidence type="ECO:0000256" key="8">
    <source>
        <dbReference type="SAM" id="MobiDB-lite"/>
    </source>
</evidence>
<evidence type="ECO:0000313" key="11">
    <source>
        <dbReference type="EMBL" id="SDG81020.1"/>
    </source>
</evidence>
<keyword evidence="4 7" id="KW-0238">DNA-binding</keyword>
<feature type="DNA-binding region" description="OmpR/PhoB-type" evidence="7">
    <location>
        <begin position="160"/>
        <end position="256"/>
    </location>
</feature>
<dbReference type="GO" id="GO:0006355">
    <property type="term" value="P:regulation of DNA-templated transcription"/>
    <property type="evidence" value="ECO:0007669"/>
    <property type="project" value="InterPro"/>
</dbReference>
<feature type="modified residue" description="4-aspartylphosphate" evidence="6">
    <location>
        <position position="87"/>
    </location>
</feature>
<keyword evidence="5" id="KW-0804">Transcription</keyword>
<dbReference type="Gene3D" id="6.10.250.690">
    <property type="match status" value="1"/>
</dbReference>
<dbReference type="InterPro" id="IPR036388">
    <property type="entry name" value="WH-like_DNA-bd_sf"/>
</dbReference>
<dbReference type="InterPro" id="IPR001867">
    <property type="entry name" value="OmpR/PhoB-type_DNA-bd"/>
</dbReference>
<dbReference type="Pfam" id="PF00072">
    <property type="entry name" value="Response_reg"/>
    <property type="match status" value="1"/>
</dbReference>
<reference evidence="11 12" key="1">
    <citation type="submission" date="2016-10" db="EMBL/GenBank/DDBJ databases">
        <authorList>
            <person name="de Groot N.N."/>
        </authorList>
    </citation>
    <scope>NUCLEOTIDE SEQUENCE [LARGE SCALE GENOMIC DNA]</scope>
    <source>
        <strain evidence="11 12">LMG 2247</strain>
    </source>
</reference>
<evidence type="ECO:0000256" key="5">
    <source>
        <dbReference type="ARBA" id="ARBA00023163"/>
    </source>
</evidence>
<evidence type="ECO:0000313" key="12">
    <source>
        <dbReference type="Proteomes" id="UP000199706"/>
    </source>
</evidence>
<sequence length="317" mass="33831">MALLMCGQSAPTTQKNLWRPLRAGHYYGASKAGWRIMRILIAEDDSILADALIRSLRQSAYAVDHVKNGVEADTALSMQTFDLLILDLGLPRMSGLEVLRRLRARNSNLPVLILTAADSVDDRVKGLDLGADDYMAKPFALNELEARVRALTRRGAGGGPTVVRHGSLSFDQVGRIAYINDQVIELSARELGLLEVLLQRIGRLVSKEQLVDHLCEWGEEVSNNAIEVYVHRLRKKIEPSGVRILTVRGLGYCLEKAAQTAAGASTPSSAAASGAATGATSAAPTPAPSPSSLPATPEPAAPSSPASAAMPASHHFK</sequence>
<dbReference type="GO" id="GO:0000156">
    <property type="term" value="F:phosphorelay response regulator activity"/>
    <property type="evidence" value="ECO:0007669"/>
    <property type="project" value="TreeGrafter"/>
</dbReference>
<keyword evidence="3" id="KW-0805">Transcription regulation</keyword>
<evidence type="ECO:0000259" key="9">
    <source>
        <dbReference type="PROSITE" id="PS50110"/>
    </source>
</evidence>
<dbReference type="InterPro" id="IPR001789">
    <property type="entry name" value="Sig_transdc_resp-reg_receiver"/>
</dbReference>
<evidence type="ECO:0000256" key="6">
    <source>
        <dbReference type="PROSITE-ProRule" id="PRU00169"/>
    </source>
</evidence>
<protein>
    <submittedName>
        <fullName evidence="11">Two component transcriptional regulator, winged helix family</fullName>
    </submittedName>
</protein>
<dbReference type="Pfam" id="PF00486">
    <property type="entry name" value="Trans_reg_C"/>
    <property type="match status" value="1"/>
</dbReference>
<evidence type="ECO:0000259" key="10">
    <source>
        <dbReference type="PROSITE" id="PS51755"/>
    </source>
</evidence>
<dbReference type="SUPFAM" id="SSF46894">
    <property type="entry name" value="C-terminal effector domain of the bipartite response regulators"/>
    <property type="match status" value="1"/>
</dbReference>
<dbReference type="Proteomes" id="UP000199706">
    <property type="component" value="Unassembled WGS sequence"/>
</dbReference>
<dbReference type="CDD" id="cd00383">
    <property type="entry name" value="trans_reg_C"/>
    <property type="match status" value="1"/>
</dbReference>
<dbReference type="SMART" id="SM00862">
    <property type="entry name" value="Trans_reg_C"/>
    <property type="match status" value="1"/>
</dbReference>
<evidence type="ECO:0000256" key="4">
    <source>
        <dbReference type="ARBA" id="ARBA00023125"/>
    </source>
</evidence>
<dbReference type="SMART" id="SM00448">
    <property type="entry name" value="REC"/>
    <property type="match status" value="1"/>
</dbReference>
<dbReference type="Gene3D" id="1.10.10.10">
    <property type="entry name" value="Winged helix-like DNA-binding domain superfamily/Winged helix DNA-binding domain"/>
    <property type="match status" value="1"/>
</dbReference>
<evidence type="ECO:0000256" key="7">
    <source>
        <dbReference type="PROSITE-ProRule" id="PRU01091"/>
    </source>
</evidence>
<dbReference type="GO" id="GO:0032993">
    <property type="term" value="C:protein-DNA complex"/>
    <property type="evidence" value="ECO:0007669"/>
    <property type="project" value="TreeGrafter"/>
</dbReference>
<dbReference type="SUPFAM" id="SSF52172">
    <property type="entry name" value="CheY-like"/>
    <property type="match status" value="1"/>
</dbReference>
<dbReference type="PROSITE" id="PS50110">
    <property type="entry name" value="RESPONSE_REGULATORY"/>
    <property type="match status" value="1"/>
</dbReference>
<keyword evidence="1 6" id="KW-0597">Phosphoprotein</keyword>
<feature type="domain" description="Response regulatory" evidence="9">
    <location>
        <begin position="38"/>
        <end position="152"/>
    </location>
</feature>
<dbReference type="PANTHER" id="PTHR48111:SF67">
    <property type="entry name" value="TRANSCRIPTIONAL REGULATORY PROTEIN TCTD"/>
    <property type="match status" value="1"/>
</dbReference>
<feature type="region of interest" description="Disordered" evidence="8">
    <location>
        <begin position="263"/>
        <end position="317"/>
    </location>
</feature>
<dbReference type="GO" id="GO:0000976">
    <property type="term" value="F:transcription cis-regulatory region binding"/>
    <property type="evidence" value="ECO:0007669"/>
    <property type="project" value="TreeGrafter"/>
</dbReference>
<feature type="domain" description="OmpR/PhoB-type" evidence="10">
    <location>
        <begin position="160"/>
        <end position="256"/>
    </location>
</feature>
<dbReference type="GO" id="GO:0005829">
    <property type="term" value="C:cytosol"/>
    <property type="evidence" value="ECO:0007669"/>
    <property type="project" value="TreeGrafter"/>
</dbReference>
<dbReference type="CDD" id="cd17624">
    <property type="entry name" value="REC_OmpR_PmrA-like"/>
    <property type="match status" value="1"/>
</dbReference>
<name>A0A1G7XBT9_9BURK</name>
<feature type="compositionally biased region" description="Pro residues" evidence="8">
    <location>
        <begin position="285"/>
        <end position="302"/>
    </location>
</feature>
<dbReference type="PROSITE" id="PS51755">
    <property type="entry name" value="OMPR_PHOB"/>
    <property type="match status" value="1"/>
</dbReference>
<evidence type="ECO:0000256" key="3">
    <source>
        <dbReference type="ARBA" id="ARBA00023015"/>
    </source>
</evidence>
<dbReference type="FunFam" id="3.40.50.2300:FF:000002">
    <property type="entry name" value="DNA-binding response regulator PhoP"/>
    <property type="match status" value="1"/>
</dbReference>
<proteinExistence type="predicted"/>
<dbReference type="Gene3D" id="3.40.50.2300">
    <property type="match status" value="1"/>
</dbReference>
<accession>A0A1G7XBT9</accession>
<organism evidence="11 12">
    <name type="scientific">Paraburkholderia phenazinium</name>
    <dbReference type="NCBI Taxonomy" id="60549"/>
    <lineage>
        <taxon>Bacteria</taxon>
        <taxon>Pseudomonadati</taxon>
        <taxon>Pseudomonadota</taxon>
        <taxon>Betaproteobacteria</taxon>
        <taxon>Burkholderiales</taxon>
        <taxon>Burkholderiaceae</taxon>
        <taxon>Paraburkholderia</taxon>
    </lineage>
</organism>
<evidence type="ECO:0000256" key="1">
    <source>
        <dbReference type="ARBA" id="ARBA00022553"/>
    </source>
</evidence>
<keyword evidence="2" id="KW-0902">Two-component regulatory system</keyword>
<dbReference type="InterPro" id="IPR039420">
    <property type="entry name" value="WalR-like"/>
</dbReference>
<gene>
    <name evidence="11" type="ORF">SAMN05216466_105261</name>
</gene>
<dbReference type="InterPro" id="IPR011006">
    <property type="entry name" value="CheY-like_superfamily"/>
</dbReference>